<gene>
    <name evidence="2" type="ORF">PoB_002031000</name>
</gene>
<organism evidence="2 3">
    <name type="scientific">Plakobranchus ocellatus</name>
    <dbReference type="NCBI Taxonomy" id="259542"/>
    <lineage>
        <taxon>Eukaryota</taxon>
        <taxon>Metazoa</taxon>
        <taxon>Spiralia</taxon>
        <taxon>Lophotrochozoa</taxon>
        <taxon>Mollusca</taxon>
        <taxon>Gastropoda</taxon>
        <taxon>Heterobranchia</taxon>
        <taxon>Euthyneura</taxon>
        <taxon>Panpulmonata</taxon>
        <taxon>Sacoglossa</taxon>
        <taxon>Placobranchoidea</taxon>
        <taxon>Plakobranchidae</taxon>
        <taxon>Plakobranchus</taxon>
    </lineage>
</organism>
<feature type="signal peptide" evidence="1">
    <location>
        <begin position="1"/>
        <end position="17"/>
    </location>
</feature>
<keyword evidence="3" id="KW-1185">Reference proteome</keyword>
<feature type="chain" id="PRO_5043774909" evidence="1">
    <location>
        <begin position="18"/>
        <end position="159"/>
    </location>
</feature>
<reference evidence="2 3" key="1">
    <citation type="journal article" date="2021" name="Elife">
        <title>Chloroplast acquisition without the gene transfer in kleptoplastic sea slugs, Plakobranchus ocellatus.</title>
        <authorList>
            <person name="Maeda T."/>
            <person name="Takahashi S."/>
            <person name="Yoshida T."/>
            <person name="Shimamura S."/>
            <person name="Takaki Y."/>
            <person name="Nagai Y."/>
            <person name="Toyoda A."/>
            <person name="Suzuki Y."/>
            <person name="Arimoto A."/>
            <person name="Ishii H."/>
            <person name="Satoh N."/>
            <person name="Nishiyama T."/>
            <person name="Hasebe M."/>
            <person name="Maruyama T."/>
            <person name="Minagawa J."/>
            <person name="Obokata J."/>
            <person name="Shigenobu S."/>
        </authorList>
    </citation>
    <scope>NUCLEOTIDE SEQUENCE [LARGE SCALE GENOMIC DNA]</scope>
</reference>
<sequence>MLFRVACLFLAIALVSGLESMEDTFKAMKIKAFLPDNPKNKHGYLVVKCIFDPAKAEMQSLSKIRLYTSEDGDEDSYEPLGSVSTDKKSYGLKKTEIKVKGSIKSTSVKSRLVIKYLVPDLGYCRYYKCVASGRDNSNNKLKEVYEVMEVGSEDGTSCE</sequence>
<accession>A0AAV3ZGX0</accession>
<evidence type="ECO:0000256" key="1">
    <source>
        <dbReference type="SAM" id="SignalP"/>
    </source>
</evidence>
<evidence type="ECO:0000313" key="3">
    <source>
        <dbReference type="Proteomes" id="UP000735302"/>
    </source>
</evidence>
<name>A0AAV3ZGX0_9GAST</name>
<dbReference type="AlphaFoldDB" id="A0AAV3ZGX0"/>
<keyword evidence="1" id="KW-0732">Signal</keyword>
<proteinExistence type="predicted"/>
<protein>
    <submittedName>
        <fullName evidence="2">Uncharacterized protein</fullName>
    </submittedName>
</protein>
<comment type="caution">
    <text evidence="2">The sequence shown here is derived from an EMBL/GenBank/DDBJ whole genome shotgun (WGS) entry which is preliminary data.</text>
</comment>
<dbReference type="Proteomes" id="UP000735302">
    <property type="component" value="Unassembled WGS sequence"/>
</dbReference>
<dbReference type="EMBL" id="BLXT01002372">
    <property type="protein sequence ID" value="GFN93804.1"/>
    <property type="molecule type" value="Genomic_DNA"/>
</dbReference>
<evidence type="ECO:0000313" key="2">
    <source>
        <dbReference type="EMBL" id="GFN93804.1"/>
    </source>
</evidence>